<keyword evidence="3" id="KW-1185">Reference proteome</keyword>
<protein>
    <submittedName>
        <fullName evidence="2">Serine/threonine protein phosphatase</fullName>
    </submittedName>
</protein>
<dbReference type="EMBL" id="JAEUXJ010000009">
    <property type="protein sequence ID" value="MBL6457645.1"/>
    <property type="molecule type" value="Genomic_DNA"/>
</dbReference>
<comment type="caution">
    <text evidence="2">The sequence shown here is derived from an EMBL/GenBank/DDBJ whole genome shotgun (WGS) entry which is preliminary data.</text>
</comment>
<dbReference type="Proteomes" id="UP000606490">
    <property type="component" value="Unassembled WGS sequence"/>
</dbReference>
<proteinExistence type="predicted"/>
<dbReference type="Gene3D" id="3.60.21.10">
    <property type="match status" value="1"/>
</dbReference>
<evidence type="ECO:0000259" key="1">
    <source>
        <dbReference type="Pfam" id="PF00149"/>
    </source>
</evidence>
<reference evidence="2 3" key="1">
    <citation type="submission" date="2021-01" db="EMBL/GenBank/DDBJ databases">
        <title>Belnapia mucosa sp. nov. and Belnapia arida sp. nov., isolated from the Tabernas Desert (Almeria, Spain).</title>
        <authorList>
            <person name="Molina-Menor E."/>
            <person name="Vidal-Verdu A."/>
            <person name="Calonge A."/>
            <person name="Satari L."/>
            <person name="Pereto Magraner J."/>
            <person name="Porcar Miralles M."/>
        </authorList>
    </citation>
    <scope>NUCLEOTIDE SEQUENCE [LARGE SCALE GENOMIC DNA]</scope>
    <source>
        <strain evidence="2 3">T6</strain>
    </source>
</reference>
<dbReference type="Pfam" id="PF00149">
    <property type="entry name" value="Metallophos"/>
    <property type="match status" value="1"/>
</dbReference>
<accession>A0ABS1V7M3</accession>
<feature type="domain" description="Calcineurin-like phosphoesterase" evidence="1">
    <location>
        <begin position="18"/>
        <end position="209"/>
    </location>
</feature>
<dbReference type="PANTHER" id="PTHR42850">
    <property type="entry name" value="METALLOPHOSPHOESTERASE"/>
    <property type="match status" value="1"/>
</dbReference>
<dbReference type="CDD" id="cd00144">
    <property type="entry name" value="MPP_PPP_family"/>
    <property type="match status" value="1"/>
</dbReference>
<evidence type="ECO:0000313" key="2">
    <source>
        <dbReference type="EMBL" id="MBL6457645.1"/>
    </source>
</evidence>
<organism evidence="2 3">
    <name type="scientific">Belnapia mucosa</name>
    <dbReference type="NCBI Taxonomy" id="2804532"/>
    <lineage>
        <taxon>Bacteria</taxon>
        <taxon>Pseudomonadati</taxon>
        <taxon>Pseudomonadota</taxon>
        <taxon>Alphaproteobacteria</taxon>
        <taxon>Acetobacterales</taxon>
        <taxon>Roseomonadaceae</taxon>
        <taxon>Belnapia</taxon>
    </lineage>
</organism>
<dbReference type="InterPro" id="IPR004843">
    <property type="entry name" value="Calcineurin-like_PHP"/>
</dbReference>
<sequence length="245" mass="26189">MTPRLGQLAPGNLPAGWRIYAVGDVHGCVDQLTALHALIGEDARARPAERVTLIHLGDYVDRGPDSAGVLRRLEEAGDALLGGIPGEFEVVNLLGNHEVMMLDACDPQAHPGALPFWLENGGAATLTSYGANPEDPAACTAVPPDHLAQLGGFPLQYEAGDYLFVHAGVRPGIPQERQDPFDLVWIREPFLSFEGDLPLVVVHGHTPAEVPVVRPHRIGIDTGACFGGPLTCLVLEGHRMRFISA</sequence>
<dbReference type="SUPFAM" id="SSF56300">
    <property type="entry name" value="Metallo-dependent phosphatases"/>
    <property type="match status" value="1"/>
</dbReference>
<name>A0ABS1V7M3_9PROT</name>
<evidence type="ECO:0000313" key="3">
    <source>
        <dbReference type="Proteomes" id="UP000606490"/>
    </source>
</evidence>
<gene>
    <name evidence="2" type="ORF">JMJ55_20115</name>
</gene>
<dbReference type="PANTHER" id="PTHR42850:SF4">
    <property type="entry name" value="ZINC-DEPENDENT ENDOPOLYPHOSPHATASE"/>
    <property type="match status" value="1"/>
</dbReference>
<dbReference type="InterPro" id="IPR050126">
    <property type="entry name" value="Ap4A_hydrolase"/>
</dbReference>
<dbReference type="RefSeq" id="WP_202827385.1">
    <property type="nucleotide sequence ID" value="NZ_JAEUXJ010000009.1"/>
</dbReference>
<dbReference type="InterPro" id="IPR029052">
    <property type="entry name" value="Metallo-depent_PP-like"/>
</dbReference>